<accession>A0A6A6S213</accession>
<keyword evidence="2" id="KW-0472">Membrane</keyword>
<evidence type="ECO:0000313" key="4">
    <source>
        <dbReference type="Proteomes" id="UP000799753"/>
    </source>
</evidence>
<protein>
    <submittedName>
        <fullName evidence="3">Uncharacterized protein</fullName>
    </submittedName>
</protein>
<sequence>MTLTKTVRILILGIFLAILLTLIAIPILALAGIDDNDTWSSPHPTHSADSTNTKPNTTDNTNHHTDGSSFDKWVSAFKYEPWMFPVTCALCVFDVLSFIAMTWIWVEGMDGMATRLGTWCFCSGLRRDGSRQRMSGRWQNEQWVRLDEEEERRRTMRRSEIVAWERHVVVHAEMRRFGLA</sequence>
<feature type="compositionally biased region" description="Polar residues" evidence="1">
    <location>
        <begin position="41"/>
        <end position="50"/>
    </location>
</feature>
<keyword evidence="2" id="KW-1133">Transmembrane helix</keyword>
<reference evidence="3" key="1">
    <citation type="journal article" date="2020" name="Stud. Mycol.">
        <title>101 Dothideomycetes genomes: a test case for predicting lifestyles and emergence of pathogens.</title>
        <authorList>
            <person name="Haridas S."/>
            <person name="Albert R."/>
            <person name="Binder M."/>
            <person name="Bloem J."/>
            <person name="Labutti K."/>
            <person name="Salamov A."/>
            <person name="Andreopoulos B."/>
            <person name="Baker S."/>
            <person name="Barry K."/>
            <person name="Bills G."/>
            <person name="Bluhm B."/>
            <person name="Cannon C."/>
            <person name="Castanera R."/>
            <person name="Culley D."/>
            <person name="Daum C."/>
            <person name="Ezra D."/>
            <person name="Gonzalez J."/>
            <person name="Henrissat B."/>
            <person name="Kuo A."/>
            <person name="Liang C."/>
            <person name="Lipzen A."/>
            <person name="Lutzoni F."/>
            <person name="Magnuson J."/>
            <person name="Mondo S."/>
            <person name="Nolan M."/>
            <person name="Ohm R."/>
            <person name="Pangilinan J."/>
            <person name="Park H.-J."/>
            <person name="Ramirez L."/>
            <person name="Alfaro M."/>
            <person name="Sun H."/>
            <person name="Tritt A."/>
            <person name="Yoshinaga Y."/>
            <person name="Zwiers L.-H."/>
            <person name="Turgeon B."/>
            <person name="Goodwin S."/>
            <person name="Spatafora J."/>
            <person name="Crous P."/>
            <person name="Grigoriev I."/>
        </authorList>
    </citation>
    <scope>NUCLEOTIDE SEQUENCE</scope>
    <source>
        <strain evidence="3">CBS 473.64</strain>
    </source>
</reference>
<keyword evidence="4" id="KW-1185">Reference proteome</keyword>
<proteinExistence type="predicted"/>
<dbReference type="EMBL" id="MU006785">
    <property type="protein sequence ID" value="KAF2640274.1"/>
    <property type="molecule type" value="Genomic_DNA"/>
</dbReference>
<feature type="compositionally biased region" description="Low complexity" evidence="1">
    <location>
        <begin position="51"/>
        <end position="60"/>
    </location>
</feature>
<feature type="region of interest" description="Disordered" evidence="1">
    <location>
        <begin position="41"/>
        <end position="65"/>
    </location>
</feature>
<gene>
    <name evidence="3" type="ORF">P280DRAFT_518689</name>
</gene>
<evidence type="ECO:0000256" key="2">
    <source>
        <dbReference type="SAM" id="Phobius"/>
    </source>
</evidence>
<feature type="transmembrane region" description="Helical" evidence="2">
    <location>
        <begin position="82"/>
        <end position="106"/>
    </location>
</feature>
<evidence type="ECO:0000313" key="3">
    <source>
        <dbReference type="EMBL" id="KAF2640274.1"/>
    </source>
</evidence>
<dbReference type="Proteomes" id="UP000799753">
    <property type="component" value="Unassembled WGS sequence"/>
</dbReference>
<organism evidence="3 4">
    <name type="scientific">Massarina eburnea CBS 473.64</name>
    <dbReference type="NCBI Taxonomy" id="1395130"/>
    <lineage>
        <taxon>Eukaryota</taxon>
        <taxon>Fungi</taxon>
        <taxon>Dikarya</taxon>
        <taxon>Ascomycota</taxon>
        <taxon>Pezizomycotina</taxon>
        <taxon>Dothideomycetes</taxon>
        <taxon>Pleosporomycetidae</taxon>
        <taxon>Pleosporales</taxon>
        <taxon>Massarineae</taxon>
        <taxon>Massarinaceae</taxon>
        <taxon>Massarina</taxon>
    </lineage>
</organism>
<feature type="transmembrane region" description="Helical" evidence="2">
    <location>
        <begin position="9"/>
        <end position="33"/>
    </location>
</feature>
<evidence type="ECO:0000256" key="1">
    <source>
        <dbReference type="SAM" id="MobiDB-lite"/>
    </source>
</evidence>
<dbReference type="AlphaFoldDB" id="A0A6A6S213"/>
<name>A0A6A6S213_9PLEO</name>
<keyword evidence="2" id="KW-0812">Transmembrane</keyword>